<dbReference type="EMBL" id="PDLN01000004">
    <property type="protein sequence ID" value="RDW87368.1"/>
    <property type="molecule type" value="Genomic_DNA"/>
</dbReference>
<gene>
    <name evidence="2" type="ORF">BP5796_03062</name>
</gene>
<protein>
    <recommendedName>
        <fullName evidence="4">Ecp2 effector protein domain-containing protein</fullName>
    </recommendedName>
</protein>
<comment type="caution">
    <text evidence="2">The sequence shown here is derived from an EMBL/GenBank/DDBJ whole genome shotgun (WGS) entry which is preliminary data.</text>
</comment>
<keyword evidence="3" id="KW-1185">Reference proteome</keyword>
<evidence type="ECO:0000313" key="2">
    <source>
        <dbReference type="EMBL" id="RDW87368.1"/>
    </source>
</evidence>
<name>A0A3D8SNI9_9HELO</name>
<evidence type="ECO:0000313" key="3">
    <source>
        <dbReference type="Proteomes" id="UP000256328"/>
    </source>
</evidence>
<dbReference type="AlphaFoldDB" id="A0A3D8SNI9"/>
<keyword evidence="1" id="KW-0732">Signal</keyword>
<dbReference type="OrthoDB" id="3556948at2759"/>
<sequence>MHTTKLLFMTIAVASLVTSFKLPANLQDGVYMASYDASGTEIHVALNTTTPASSLKMIRDSTRSNDIQERDYGFGVGILTSWCGCDYPLDPGNCDKAVQRLKNQCNNNGGSCKIPYASAWYSISNNAVTFACNDNSASTSAITCVIDASYLTSAYSFITAKCGQYIAGTMLYEDWGIENDAPYVGYMQYYSGLNFCNDAESANESKC</sequence>
<feature type="signal peptide" evidence="1">
    <location>
        <begin position="1"/>
        <end position="19"/>
    </location>
</feature>
<feature type="chain" id="PRO_5017586251" description="Ecp2 effector protein domain-containing protein" evidence="1">
    <location>
        <begin position="20"/>
        <end position="207"/>
    </location>
</feature>
<evidence type="ECO:0008006" key="4">
    <source>
        <dbReference type="Google" id="ProtNLM"/>
    </source>
</evidence>
<dbReference type="Proteomes" id="UP000256328">
    <property type="component" value="Unassembled WGS sequence"/>
</dbReference>
<proteinExistence type="predicted"/>
<accession>A0A3D8SNI9</accession>
<reference evidence="2 3" key="1">
    <citation type="journal article" date="2018" name="IMA Fungus">
        <title>IMA Genome-F 9: Draft genome sequence of Annulohypoxylon stygium, Aspergillus mulundensis, Berkeleyomyces basicola (syn. Thielaviopsis basicola), Ceratocystis smalleyi, two Cercospora beticola strains, Coleophoma cylindrospora, Fusarium fracticaudum, Phialophora cf. hyalina, and Morchella septimelata.</title>
        <authorList>
            <person name="Wingfield B.D."/>
            <person name="Bills G.F."/>
            <person name="Dong Y."/>
            <person name="Huang W."/>
            <person name="Nel W.J."/>
            <person name="Swalarsk-Parry B.S."/>
            <person name="Vaghefi N."/>
            <person name="Wilken P.M."/>
            <person name="An Z."/>
            <person name="de Beer Z.W."/>
            <person name="De Vos L."/>
            <person name="Chen L."/>
            <person name="Duong T.A."/>
            <person name="Gao Y."/>
            <person name="Hammerbacher A."/>
            <person name="Kikkert J.R."/>
            <person name="Li Y."/>
            <person name="Li H."/>
            <person name="Li K."/>
            <person name="Li Q."/>
            <person name="Liu X."/>
            <person name="Ma X."/>
            <person name="Naidoo K."/>
            <person name="Pethybridge S.J."/>
            <person name="Sun J."/>
            <person name="Steenkamp E.T."/>
            <person name="van der Nest M.A."/>
            <person name="van Wyk S."/>
            <person name="Wingfield M.J."/>
            <person name="Xiong C."/>
            <person name="Yue Q."/>
            <person name="Zhang X."/>
        </authorList>
    </citation>
    <scope>NUCLEOTIDE SEQUENCE [LARGE SCALE GENOMIC DNA]</scope>
    <source>
        <strain evidence="2 3">BP5796</strain>
    </source>
</reference>
<organism evidence="2 3">
    <name type="scientific">Coleophoma crateriformis</name>
    <dbReference type="NCBI Taxonomy" id="565419"/>
    <lineage>
        <taxon>Eukaryota</taxon>
        <taxon>Fungi</taxon>
        <taxon>Dikarya</taxon>
        <taxon>Ascomycota</taxon>
        <taxon>Pezizomycotina</taxon>
        <taxon>Leotiomycetes</taxon>
        <taxon>Helotiales</taxon>
        <taxon>Dermateaceae</taxon>
        <taxon>Coleophoma</taxon>
    </lineage>
</organism>
<evidence type="ECO:0000256" key="1">
    <source>
        <dbReference type="SAM" id="SignalP"/>
    </source>
</evidence>